<evidence type="ECO:0000313" key="2">
    <source>
        <dbReference type="Proteomes" id="UP001153636"/>
    </source>
</evidence>
<evidence type="ECO:0000313" key="1">
    <source>
        <dbReference type="EMBL" id="CAH1110319.1"/>
    </source>
</evidence>
<protein>
    <submittedName>
        <fullName evidence="1">Uncharacterized protein</fullName>
    </submittedName>
</protein>
<dbReference type="OrthoDB" id="8180029at2759"/>
<dbReference type="AlphaFoldDB" id="A0A9P0D4F3"/>
<name>A0A9P0D4F3_9CUCU</name>
<organism evidence="1 2">
    <name type="scientific">Psylliodes chrysocephalus</name>
    <dbReference type="NCBI Taxonomy" id="3402493"/>
    <lineage>
        <taxon>Eukaryota</taxon>
        <taxon>Metazoa</taxon>
        <taxon>Ecdysozoa</taxon>
        <taxon>Arthropoda</taxon>
        <taxon>Hexapoda</taxon>
        <taxon>Insecta</taxon>
        <taxon>Pterygota</taxon>
        <taxon>Neoptera</taxon>
        <taxon>Endopterygota</taxon>
        <taxon>Coleoptera</taxon>
        <taxon>Polyphaga</taxon>
        <taxon>Cucujiformia</taxon>
        <taxon>Chrysomeloidea</taxon>
        <taxon>Chrysomelidae</taxon>
        <taxon>Galerucinae</taxon>
        <taxon>Alticini</taxon>
        <taxon>Psylliodes</taxon>
    </lineage>
</organism>
<accession>A0A9P0D4F3</accession>
<dbReference type="EMBL" id="OV651817">
    <property type="protein sequence ID" value="CAH1110319.1"/>
    <property type="molecule type" value="Genomic_DNA"/>
</dbReference>
<keyword evidence="2" id="KW-1185">Reference proteome</keyword>
<dbReference type="Proteomes" id="UP001153636">
    <property type="component" value="Chromosome 5"/>
</dbReference>
<reference evidence="1" key="1">
    <citation type="submission" date="2022-01" db="EMBL/GenBank/DDBJ databases">
        <authorList>
            <person name="King R."/>
        </authorList>
    </citation>
    <scope>NUCLEOTIDE SEQUENCE</scope>
</reference>
<sequence length="133" mass="15361">MNASIWILQDVDGRKIVSFTKLYLFLSNSFKFSGIQIKVPNVCKMWKDDLYGIRTAMRKCGDVDLCNIKKGLWHLDNCWPLESKYYPKRMPPGLYKLSMESKLLDGTPLVTLAWYAKVSLYFKQMKSNSSFGG</sequence>
<proteinExistence type="predicted"/>
<gene>
    <name evidence="1" type="ORF">PSYICH_LOCUS10918</name>
</gene>